<dbReference type="AlphaFoldDB" id="A0A1E5XUI8"/>
<name>A0A1E5XUI8_9HYPH</name>
<evidence type="ECO:0008006" key="3">
    <source>
        <dbReference type="Google" id="ProtNLM"/>
    </source>
</evidence>
<evidence type="ECO:0000313" key="1">
    <source>
        <dbReference type="EMBL" id="OEO32235.1"/>
    </source>
</evidence>
<organism evidence="1 2">
    <name type="scientific">Devosia insulae DS-56</name>
    <dbReference type="NCBI Taxonomy" id="1116389"/>
    <lineage>
        <taxon>Bacteria</taxon>
        <taxon>Pseudomonadati</taxon>
        <taxon>Pseudomonadota</taxon>
        <taxon>Alphaproteobacteria</taxon>
        <taxon>Hyphomicrobiales</taxon>
        <taxon>Devosiaceae</taxon>
        <taxon>Devosia</taxon>
    </lineage>
</organism>
<dbReference type="Proteomes" id="UP000095463">
    <property type="component" value="Unassembled WGS sequence"/>
</dbReference>
<gene>
    <name evidence="1" type="ORF">VW23_012385</name>
</gene>
<evidence type="ECO:0000313" key="2">
    <source>
        <dbReference type="Proteomes" id="UP000095463"/>
    </source>
</evidence>
<comment type="caution">
    <text evidence="1">The sequence shown here is derived from an EMBL/GenBank/DDBJ whole genome shotgun (WGS) entry which is preliminary data.</text>
</comment>
<sequence>MVDGPASRVAREIRRRLKNNDVAGARARIEYFRGQWGDVPAMLLAEGQCDYHEGNFAAAMFAARKYADWVPGSAVAQLLLAAAAKGLGDKESACRHSAAYVAAATTPPPPNSDIVVADLSAGFAINRAGEATLESGANNLVGVLEGEGWRPHLAWSHLLHHADWGASLGNAALVISGITDSDLGESQLVELEQAAMSVSVKVINGPSAVRASRRDRVAATRVAGVIVPPVVRQRGRFLRTAALQPWEPQIIRLAGSHNGHDTWVIDSEASWERFLHALDGDAFYYISPYVETVQRDGLRRKARIYSIFGKVMAEHLVLDHAHIVHTGTARRAMLASQEQVDEELEFIDRWVEEFPQIVPLMNALQAQTGLDIFMADIGLLETGEIALYEANCSMRVILKSELTDEGCHLADATARIRQAIVEGLAARRTPRNV</sequence>
<accession>A0A1E5XUI8</accession>
<dbReference type="RefSeq" id="WP_069908572.1">
    <property type="nucleotide sequence ID" value="NZ_LAJE02000080.1"/>
</dbReference>
<reference evidence="1 2" key="1">
    <citation type="journal article" date="2015" name="Genome Announc.">
        <title>Genome Assemblies of Three Soil-Associated Devosia species: D. insulae, D. limi, and D. soli.</title>
        <authorList>
            <person name="Hassan Y.I."/>
            <person name="Lepp D."/>
            <person name="Zhou T."/>
        </authorList>
    </citation>
    <scope>NUCLEOTIDE SEQUENCE [LARGE SCALE GENOMIC DNA]</scope>
    <source>
        <strain evidence="1 2">DS-56</strain>
    </source>
</reference>
<protein>
    <recommendedName>
        <fullName evidence="3">ATP-grasp domain-containing protein</fullName>
    </recommendedName>
</protein>
<keyword evidence="2" id="KW-1185">Reference proteome</keyword>
<proteinExistence type="predicted"/>
<dbReference type="EMBL" id="LAJE02000080">
    <property type="protein sequence ID" value="OEO32235.1"/>
    <property type="molecule type" value="Genomic_DNA"/>
</dbReference>